<dbReference type="SUPFAM" id="SSF52540">
    <property type="entry name" value="P-loop containing nucleoside triphosphate hydrolases"/>
    <property type="match status" value="1"/>
</dbReference>
<dbReference type="InterPro" id="IPR027417">
    <property type="entry name" value="P-loop_NTPase"/>
</dbReference>
<dbReference type="InterPro" id="IPR003593">
    <property type="entry name" value="AAA+_ATPase"/>
</dbReference>
<accession>A0ABM8XGW9</accession>
<dbReference type="Proteomes" id="UP000727654">
    <property type="component" value="Unassembled WGS sequence"/>
</dbReference>
<keyword evidence="6" id="KW-0547">Nucleotide-binding</keyword>
<comment type="similarity">
    <text evidence="2">Belongs to the ABC transporter superfamily.</text>
</comment>
<keyword evidence="7 11" id="KW-0067">ATP-binding</keyword>
<evidence type="ECO:0000259" key="10">
    <source>
        <dbReference type="PROSITE" id="PS50893"/>
    </source>
</evidence>
<gene>
    <name evidence="11" type="primary">artM_1</name>
    <name evidence="11" type="ORF">LMG23992_04002</name>
</gene>
<dbReference type="EMBL" id="CAJZAI010000010">
    <property type="protein sequence ID" value="CAG9179432.1"/>
    <property type="molecule type" value="Genomic_DNA"/>
</dbReference>
<dbReference type="PANTHER" id="PTHR43166:SF9">
    <property type="entry name" value="GLUTAMATE_ASPARTATE IMPORT ATP-BINDING PROTEIN GLTL"/>
    <property type="match status" value="1"/>
</dbReference>
<dbReference type="SMART" id="SM00382">
    <property type="entry name" value="AAA"/>
    <property type="match status" value="1"/>
</dbReference>
<dbReference type="GO" id="GO:0005524">
    <property type="term" value="F:ATP binding"/>
    <property type="evidence" value="ECO:0007669"/>
    <property type="project" value="UniProtKB-KW"/>
</dbReference>
<dbReference type="PANTHER" id="PTHR43166">
    <property type="entry name" value="AMINO ACID IMPORT ATP-BINDING PROTEIN"/>
    <property type="match status" value="1"/>
</dbReference>
<evidence type="ECO:0000256" key="3">
    <source>
        <dbReference type="ARBA" id="ARBA00022448"/>
    </source>
</evidence>
<dbReference type="InterPro" id="IPR017871">
    <property type="entry name" value="ABC_transporter-like_CS"/>
</dbReference>
<keyword evidence="4" id="KW-1003">Cell membrane</keyword>
<dbReference type="Gene3D" id="3.40.50.300">
    <property type="entry name" value="P-loop containing nucleotide triphosphate hydrolases"/>
    <property type="match status" value="1"/>
</dbReference>
<dbReference type="Pfam" id="PF00005">
    <property type="entry name" value="ABC_tran"/>
    <property type="match status" value="1"/>
</dbReference>
<dbReference type="PROSITE" id="PS50893">
    <property type="entry name" value="ABC_TRANSPORTER_2"/>
    <property type="match status" value="1"/>
</dbReference>
<evidence type="ECO:0000256" key="2">
    <source>
        <dbReference type="ARBA" id="ARBA00005417"/>
    </source>
</evidence>
<evidence type="ECO:0000313" key="11">
    <source>
        <dbReference type="EMBL" id="CAG9179432.1"/>
    </source>
</evidence>
<keyword evidence="9" id="KW-0472">Membrane</keyword>
<comment type="subcellular location">
    <subcellularLocation>
        <location evidence="1">Cell membrane</location>
        <topology evidence="1">Peripheral membrane protein</topology>
    </subcellularLocation>
</comment>
<keyword evidence="8" id="KW-0029">Amino-acid transport</keyword>
<evidence type="ECO:0000256" key="1">
    <source>
        <dbReference type="ARBA" id="ARBA00004202"/>
    </source>
</evidence>
<evidence type="ECO:0000256" key="8">
    <source>
        <dbReference type="ARBA" id="ARBA00022970"/>
    </source>
</evidence>
<keyword evidence="12" id="KW-1185">Reference proteome</keyword>
<keyword evidence="5" id="KW-0997">Cell inner membrane</keyword>
<sequence length="269" mass="29227">MPNMMTDRAGADSSRAPGAMVAARDIVKAFGPLQVLHGVSLTLRKGDVTAVIGPSGSGKSTLLRCLNHLEVIDSGTIEIEGEALATTGSDGAAKYVPDGEVRRICRKMGMVFQSFNLFPHMTVLQNIIEAPMTVKGLSRDAVVPKAEELLRKVGLLAKRDSYPARLSGGQKQRVAIARALAMEPDIMLFDEPTSALDPELTGEVLRTMRQLADEHMTMLVVTHEMGFAREVANHVVFMDEGRILEEGPPERVFGAPTHARTKEFLAHML</sequence>
<evidence type="ECO:0000256" key="6">
    <source>
        <dbReference type="ARBA" id="ARBA00022741"/>
    </source>
</evidence>
<feature type="domain" description="ABC transporter" evidence="10">
    <location>
        <begin position="21"/>
        <end position="265"/>
    </location>
</feature>
<dbReference type="InterPro" id="IPR030679">
    <property type="entry name" value="ABC_ATPase_HisP-typ"/>
</dbReference>
<comment type="caution">
    <text evidence="11">The sequence shown here is derived from an EMBL/GenBank/DDBJ whole genome shotgun (WGS) entry which is preliminary data.</text>
</comment>
<dbReference type="PIRSF" id="PIRSF039085">
    <property type="entry name" value="ABC_ATPase_HisP"/>
    <property type="match status" value="1"/>
</dbReference>
<dbReference type="InterPro" id="IPR003439">
    <property type="entry name" value="ABC_transporter-like_ATP-bd"/>
</dbReference>
<evidence type="ECO:0000256" key="5">
    <source>
        <dbReference type="ARBA" id="ARBA00022519"/>
    </source>
</evidence>
<keyword evidence="3" id="KW-0813">Transport</keyword>
<reference evidence="11 12" key="1">
    <citation type="submission" date="2021-08" db="EMBL/GenBank/DDBJ databases">
        <authorList>
            <person name="Peeters C."/>
        </authorList>
    </citation>
    <scope>NUCLEOTIDE SEQUENCE [LARGE SCALE GENOMIC DNA]</scope>
    <source>
        <strain evidence="11 12">LMG 23992</strain>
    </source>
</reference>
<evidence type="ECO:0000256" key="9">
    <source>
        <dbReference type="ARBA" id="ARBA00023136"/>
    </source>
</evidence>
<proteinExistence type="inferred from homology"/>
<protein>
    <submittedName>
        <fullName evidence="11">Arginine transport ATP-binding protein ArtM</fullName>
    </submittedName>
</protein>
<dbReference type="PROSITE" id="PS00211">
    <property type="entry name" value="ABC_TRANSPORTER_1"/>
    <property type="match status" value="1"/>
</dbReference>
<evidence type="ECO:0000313" key="12">
    <source>
        <dbReference type="Proteomes" id="UP000727654"/>
    </source>
</evidence>
<evidence type="ECO:0000256" key="4">
    <source>
        <dbReference type="ARBA" id="ARBA00022475"/>
    </source>
</evidence>
<dbReference type="CDD" id="cd03262">
    <property type="entry name" value="ABC_HisP_GlnQ"/>
    <property type="match status" value="1"/>
</dbReference>
<evidence type="ECO:0000256" key="7">
    <source>
        <dbReference type="ARBA" id="ARBA00022840"/>
    </source>
</evidence>
<organism evidence="11 12">
    <name type="scientific">Cupriavidus laharis</name>
    <dbReference type="NCBI Taxonomy" id="151654"/>
    <lineage>
        <taxon>Bacteria</taxon>
        <taxon>Pseudomonadati</taxon>
        <taxon>Pseudomonadota</taxon>
        <taxon>Betaproteobacteria</taxon>
        <taxon>Burkholderiales</taxon>
        <taxon>Burkholderiaceae</taxon>
        <taxon>Cupriavidus</taxon>
    </lineage>
</organism>
<dbReference type="InterPro" id="IPR050086">
    <property type="entry name" value="MetN_ABC_transporter-like"/>
</dbReference>
<name>A0ABM8XGW9_9BURK</name>